<sequence length="372" mass="40095">MKKIIALAVASAFVAPAVMAEVTVYGSMRPNVEHTRISDTTNADVNKTQLIDNSSRIGFKGTDKLDNGLQLFWQVENRVRIGTADNANTTNGFNSRESFVGLRGNFGEVFVGKSSDLTDSFNGEVLPGLASWNTASQDMRNFIIRDTERLNNIAQYNSPVFLGGLQAKALYDFGAKTGGVTGYNYYGYQAQLAYKSQMFNVGGIYKENKDLFSYNTSTAQSGTGAAAGAAAEDYYKKFILGGNITPMAGFDISAQWVREKSFDKSANNEVKVDSWGIGAAYTTGKHAVALQYAKINDYKLNGNSAADTGAKAFGVQYKYALSKQTSFLATATRLSNDKNATYYQTTGSAQTVVQANAGAKVTAISAGLRTDF</sequence>
<protein>
    <submittedName>
        <fullName evidence="13">Outer membrane protein (Porin)</fullName>
    </submittedName>
</protein>
<dbReference type="CDD" id="cd00342">
    <property type="entry name" value="gram_neg_porins"/>
    <property type="match status" value="1"/>
</dbReference>
<keyword evidence="6 11" id="KW-0732">Signal</keyword>
<keyword evidence="14" id="KW-1185">Reference proteome</keyword>
<evidence type="ECO:0000256" key="11">
    <source>
        <dbReference type="SAM" id="SignalP"/>
    </source>
</evidence>
<evidence type="ECO:0000313" key="14">
    <source>
        <dbReference type="Proteomes" id="UP000242869"/>
    </source>
</evidence>
<evidence type="ECO:0000256" key="9">
    <source>
        <dbReference type="ARBA" id="ARBA00023136"/>
    </source>
</evidence>
<dbReference type="Pfam" id="PF13609">
    <property type="entry name" value="Porin_4"/>
    <property type="match status" value="1"/>
</dbReference>
<evidence type="ECO:0000259" key="12">
    <source>
        <dbReference type="Pfam" id="PF13609"/>
    </source>
</evidence>
<dbReference type="GO" id="GO:0009279">
    <property type="term" value="C:cell outer membrane"/>
    <property type="evidence" value="ECO:0007669"/>
    <property type="project" value="UniProtKB-SubCell"/>
</dbReference>
<keyword evidence="9" id="KW-0472">Membrane</keyword>
<dbReference type="InterPro" id="IPR050298">
    <property type="entry name" value="Gram-neg_bact_OMP"/>
</dbReference>
<gene>
    <name evidence="13" type="ORF">SAMN05660284_00762</name>
</gene>
<evidence type="ECO:0000256" key="1">
    <source>
        <dbReference type="ARBA" id="ARBA00004571"/>
    </source>
</evidence>
<dbReference type="GO" id="GO:0046930">
    <property type="term" value="C:pore complex"/>
    <property type="evidence" value="ECO:0007669"/>
    <property type="project" value="UniProtKB-KW"/>
</dbReference>
<dbReference type="Proteomes" id="UP000242869">
    <property type="component" value="Unassembled WGS sequence"/>
</dbReference>
<reference evidence="14" key="1">
    <citation type="submission" date="2016-10" db="EMBL/GenBank/DDBJ databases">
        <authorList>
            <person name="Varghese N."/>
            <person name="Submissions S."/>
        </authorList>
    </citation>
    <scope>NUCLEOTIDE SEQUENCE [LARGE SCALE GENOMIC DNA]</scope>
    <source>
        <strain evidence="14">DSM 6150</strain>
    </source>
</reference>
<dbReference type="PANTHER" id="PTHR34501">
    <property type="entry name" value="PROTEIN YDDL-RELATED"/>
    <property type="match status" value="1"/>
</dbReference>
<dbReference type="EMBL" id="FOVE01000004">
    <property type="protein sequence ID" value="SFN17780.1"/>
    <property type="molecule type" value="Genomic_DNA"/>
</dbReference>
<dbReference type="PRINTS" id="PR00182">
    <property type="entry name" value="ECOLNEIPORIN"/>
</dbReference>
<dbReference type="AlphaFoldDB" id="A0A1I4WXD8"/>
<dbReference type="RefSeq" id="WP_091191591.1">
    <property type="nucleotide sequence ID" value="NZ_FOVE01000004.1"/>
</dbReference>
<evidence type="ECO:0000256" key="5">
    <source>
        <dbReference type="ARBA" id="ARBA00022692"/>
    </source>
</evidence>
<dbReference type="GO" id="GO:0015288">
    <property type="term" value="F:porin activity"/>
    <property type="evidence" value="ECO:0007669"/>
    <property type="project" value="UniProtKB-KW"/>
</dbReference>
<evidence type="ECO:0000313" key="13">
    <source>
        <dbReference type="EMBL" id="SFN17780.1"/>
    </source>
</evidence>
<dbReference type="InterPro" id="IPR023614">
    <property type="entry name" value="Porin_dom_sf"/>
</dbReference>
<organism evidence="13 14">
    <name type="scientific">Formivibrio citricus</name>
    <dbReference type="NCBI Taxonomy" id="83765"/>
    <lineage>
        <taxon>Bacteria</taxon>
        <taxon>Pseudomonadati</taxon>
        <taxon>Pseudomonadota</taxon>
        <taxon>Betaproteobacteria</taxon>
        <taxon>Neisseriales</taxon>
        <taxon>Chitinibacteraceae</taxon>
        <taxon>Formivibrio</taxon>
    </lineage>
</organism>
<dbReference type="InterPro" id="IPR033900">
    <property type="entry name" value="Gram_neg_porin_domain"/>
</dbReference>
<keyword evidence="3" id="KW-0813">Transport</keyword>
<feature type="signal peptide" evidence="11">
    <location>
        <begin position="1"/>
        <end position="20"/>
    </location>
</feature>
<dbReference type="GO" id="GO:0034220">
    <property type="term" value="P:monoatomic ion transmembrane transport"/>
    <property type="evidence" value="ECO:0007669"/>
    <property type="project" value="InterPro"/>
</dbReference>
<dbReference type="OrthoDB" id="5289162at2"/>
<comment type="subcellular location">
    <subcellularLocation>
        <location evidence="1">Cell outer membrane</location>
        <topology evidence="1">Multi-pass membrane protein</topology>
    </subcellularLocation>
</comment>
<accession>A0A1I4WXD8</accession>
<evidence type="ECO:0000256" key="6">
    <source>
        <dbReference type="ARBA" id="ARBA00022729"/>
    </source>
</evidence>
<keyword evidence="7" id="KW-0406">Ion transport</keyword>
<keyword evidence="5" id="KW-0812">Transmembrane</keyword>
<evidence type="ECO:0000256" key="10">
    <source>
        <dbReference type="ARBA" id="ARBA00023237"/>
    </source>
</evidence>
<feature type="domain" description="Porin" evidence="12">
    <location>
        <begin position="6"/>
        <end position="338"/>
    </location>
</feature>
<evidence type="ECO:0000256" key="8">
    <source>
        <dbReference type="ARBA" id="ARBA00023114"/>
    </source>
</evidence>
<keyword evidence="4" id="KW-1134">Transmembrane beta strand</keyword>
<feature type="chain" id="PRO_5017415604" evidence="11">
    <location>
        <begin position="21"/>
        <end position="372"/>
    </location>
</feature>
<evidence type="ECO:0000256" key="2">
    <source>
        <dbReference type="ARBA" id="ARBA00011233"/>
    </source>
</evidence>
<comment type="subunit">
    <text evidence="2">Homotrimer.</text>
</comment>
<dbReference type="InterPro" id="IPR002299">
    <property type="entry name" value="Porin_Neis"/>
</dbReference>
<evidence type="ECO:0000256" key="7">
    <source>
        <dbReference type="ARBA" id="ARBA00023065"/>
    </source>
</evidence>
<dbReference type="PANTHER" id="PTHR34501:SF9">
    <property type="entry name" value="MAJOR OUTER MEMBRANE PROTEIN P.IA"/>
    <property type="match status" value="1"/>
</dbReference>
<proteinExistence type="predicted"/>
<dbReference type="Gene3D" id="2.40.160.10">
    <property type="entry name" value="Porin"/>
    <property type="match status" value="1"/>
</dbReference>
<evidence type="ECO:0000256" key="3">
    <source>
        <dbReference type="ARBA" id="ARBA00022448"/>
    </source>
</evidence>
<name>A0A1I4WXD8_9NEIS</name>
<dbReference type="SUPFAM" id="SSF56935">
    <property type="entry name" value="Porins"/>
    <property type="match status" value="1"/>
</dbReference>
<keyword evidence="8" id="KW-0626">Porin</keyword>
<keyword evidence="10" id="KW-0998">Cell outer membrane</keyword>
<dbReference type="PRINTS" id="PR00184">
    <property type="entry name" value="NEISSPPORIN"/>
</dbReference>
<dbReference type="InterPro" id="IPR001702">
    <property type="entry name" value="Porin_Gram-ve"/>
</dbReference>
<evidence type="ECO:0000256" key="4">
    <source>
        <dbReference type="ARBA" id="ARBA00022452"/>
    </source>
</evidence>
<dbReference type="STRING" id="83765.SAMN05660284_00762"/>